<dbReference type="InterPro" id="IPR029753">
    <property type="entry name" value="D-isomer_DH_CS"/>
</dbReference>
<organism evidence="7 8">
    <name type="scientific">Phytoactinopolyspora mesophila</name>
    <dbReference type="NCBI Taxonomy" id="2650750"/>
    <lineage>
        <taxon>Bacteria</taxon>
        <taxon>Bacillati</taxon>
        <taxon>Actinomycetota</taxon>
        <taxon>Actinomycetes</taxon>
        <taxon>Jiangellales</taxon>
        <taxon>Jiangellaceae</taxon>
        <taxon>Phytoactinopolyspora</taxon>
    </lineage>
</organism>
<evidence type="ECO:0000259" key="6">
    <source>
        <dbReference type="Pfam" id="PF02826"/>
    </source>
</evidence>
<dbReference type="PANTHER" id="PTHR10996:SF178">
    <property type="entry name" value="2-HYDROXYACID DEHYDROGENASE YGL185C-RELATED"/>
    <property type="match status" value="1"/>
</dbReference>
<dbReference type="GO" id="GO:0004617">
    <property type="term" value="F:phosphoglycerate dehydrogenase activity"/>
    <property type="evidence" value="ECO:0007669"/>
    <property type="project" value="UniProtKB-ARBA"/>
</dbReference>
<dbReference type="FunFam" id="3.40.50.720:FF:000041">
    <property type="entry name" value="D-3-phosphoglycerate dehydrogenase"/>
    <property type="match status" value="1"/>
</dbReference>
<feature type="domain" description="D-isomer specific 2-hydroxyacid dehydrogenase NAD-binding" evidence="6">
    <location>
        <begin position="122"/>
        <end position="297"/>
    </location>
</feature>
<keyword evidence="8" id="KW-1185">Reference proteome</keyword>
<dbReference type="GO" id="GO:0006564">
    <property type="term" value="P:L-serine biosynthetic process"/>
    <property type="evidence" value="ECO:0007669"/>
    <property type="project" value="UniProtKB-ARBA"/>
</dbReference>
<dbReference type="InterPro" id="IPR036291">
    <property type="entry name" value="NAD(P)-bd_dom_sf"/>
</dbReference>
<dbReference type="InterPro" id="IPR050223">
    <property type="entry name" value="D-isomer_2-hydroxyacid_DH"/>
</dbReference>
<name>A0A7K3LYD9_9ACTN</name>
<dbReference type="Proteomes" id="UP000460435">
    <property type="component" value="Unassembled WGS sequence"/>
</dbReference>
<reference evidence="7 8" key="1">
    <citation type="submission" date="2019-11" db="EMBL/GenBank/DDBJ databases">
        <authorList>
            <person name="Li X.-J."/>
            <person name="Feng X.-M."/>
        </authorList>
    </citation>
    <scope>NUCLEOTIDE SEQUENCE [LARGE SCALE GENOMIC DNA]</scope>
    <source>
        <strain evidence="7 8">XMNu-373</strain>
    </source>
</reference>
<evidence type="ECO:0000256" key="4">
    <source>
        <dbReference type="RuleBase" id="RU003719"/>
    </source>
</evidence>
<evidence type="ECO:0000259" key="5">
    <source>
        <dbReference type="Pfam" id="PF00389"/>
    </source>
</evidence>
<evidence type="ECO:0000313" key="8">
    <source>
        <dbReference type="Proteomes" id="UP000460435"/>
    </source>
</evidence>
<evidence type="ECO:0000313" key="7">
    <source>
        <dbReference type="EMBL" id="NDL56053.1"/>
    </source>
</evidence>
<evidence type="ECO:0000256" key="2">
    <source>
        <dbReference type="ARBA" id="ARBA00023002"/>
    </source>
</evidence>
<dbReference type="GO" id="GO:0016618">
    <property type="term" value="F:hydroxypyruvate reductase [NAD(P)H] activity"/>
    <property type="evidence" value="ECO:0007669"/>
    <property type="project" value="TreeGrafter"/>
</dbReference>
<dbReference type="Pfam" id="PF00389">
    <property type="entry name" value="2-Hacid_dh"/>
    <property type="match status" value="1"/>
</dbReference>
<dbReference type="RefSeq" id="WP_162448692.1">
    <property type="nucleotide sequence ID" value="NZ_WLZY01000001.1"/>
</dbReference>
<dbReference type="InterPro" id="IPR006139">
    <property type="entry name" value="D-isomer_2_OHA_DH_cat_dom"/>
</dbReference>
<dbReference type="CDD" id="cd12167">
    <property type="entry name" value="2-Hacid_dh_8"/>
    <property type="match status" value="1"/>
</dbReference>
<dbReference type="PROSITE" id="PS00671">
    <property type="entry name" value="D_2_HYDROXYACID_DH_3"/>
    <property type="match status" value="1"/>
</dbReference>
<dbReference type="AlphaFoldDB" id="A0A7K3LYD9"/>
<dbReference type="PROSITE" id="PS00670">
    <property type="entry name" value="D_2_HYDROXYACID_DH_2"/>
    <property type="match status" value="1"/>
</dbReference>
<dbReference type="GO" id="GO:0005829">
    <property type="term" value="C:cytosol"/>
    <property type="evidence" value="ECO:0007669"/>
    <property type="project" value="TreeGrafter"/>
</dbReference>
<feature type="domain" description="D-isomer specific 2-hydroxyacid dehydrogenase catalytic" evidence="5">
    <location>
        <begin position="34"/>
        <end position="328"/>
    </location>
</feature>
<dbReference type="InterPro" id="IPR006140">
    <property type="entry name" value="D-isomer_DH_NAD-bd"/>
</dbReference>
<dbReference type="Pfam" id="PF02826">
    <property type="entry name" value="2-Hacid_dh_C"/>
    <property type="match status" value="1"/>
</dbReference>
<dbReference type="GO" id="GO:0051287">
    <property type="term" value="F:NAD binding"/>
    <property type="evidence" value="ECO:0007669"/>
    <property type="project" value="InterPro"/>
</dbReference>
<evidence type="ECO:0000256" key="3">
    <source>
        <dbReference type="ARBA" id="ARBA00023027"/>
    </source>
</evidence>
<dbReference type="SUPFAM" id="SSF51735">
    <property type="entry name" value="NAD(P)-binding Rossmann-fold domains"/>
    <property type="match status" value="1"/>
</dbReference>
<comment type="caution">
    <text evidence="7">The sequence shown here is derived from an EMBL/GenBank/DDBJ whole genome shotgun (WGS) entry which is preliminary data.</text>
</comment>
<gene>
    <name evidence="7" type="ORF">F7O44_03090</name>
</gene>
<accession>A0A7K3LYD9</accession>
<dbReference type="PANTHER" id="PTHR10996">
    <property type="entry name" value="2-HYDROXYACID DEHYDROGENASE-RELATED"/>
    <property type="match status" value="1"/>
</dbReference>
<dbReference type="EMBL" id="WLZY01000001">
    <property type="protein sequence ID" value="NDL56053.1"/>
    <property type="molecule type" value="Genomic_DNA"/>
</dbReference>
<comment type="similarity">
    <text evidence="1 4">Belongs to the D-isomer specific 2-hydroxyacid dehydrogenase family.</text>
</comment>
<keyword evidence="2 4" id="KW-0560">Oxidoreductase</keyword>
<sequence length="337" mass="36646">MRRRRPQTLVAMGNGVARQILTEPVQARLRRLVDVDPHLVATDLLNDQVRPALTEAEVLLTSWGCPRLSTEVLAAAPRLRAVVHAAGSVKPHITDACWERGIQVSSAASANAVPVAEYTVAAILFANKHVLEIAGDYQRSREWVDWTALYPGLGNYRKTVGIIGASRVGRRVMALLKPFDMHVYLADPYVSNDEARALGAQLTTLDDLVASSDVVSLHAPALPDTYHLIGADELARMRDGAVLINTARPSLVDQKALTKELETGRLRAVLDVTEPEPLPADSSLFDMPNVLITPHIAGSLGDEVSRMAESALEELDRYTRGLPFAHPVTPDDLARSA</sequence>
<evidence type="ECO:0000256" key="1">
    <source>
        <dbReference type="ARBA" id="ARBA00005854"/>
    </source>
</evidence>
<keyword evidence="3" id="KW-0520">NAD</keyword>
<dbReference type="GO" id="GO:0047545">
    <property type="term" value="F:(S)-2-hydroxyglutarate dehydrogenase activity"/>
    <property type="evidence" value="ECO:0007669"/>
    <property type="project" value="UniProtKB-ARBA"/>
</dbReference>
<dbReference type="Gene3D" id="3.40.50.720">
    <property type="entry name" value="NAD(P)-binding Rossmann-like Domain"/>
    <property type="match status" value="2"/>
</dbReference>
<dbReference type="SUPFAM" id="SSF52283">
    <property type="entry name" value="Formate/glycerate dehydrogenase catalytic domain-like"/>
    <property type="match status" value="1"/>
</dbReference>
<proteinExistence type="inferred from homology"/>
<protein>
    <submittedName>
        <fullName evidence="7">Hydroxyacid dehydrogenase</fullName>
    </submittedName>
</protein>
<dbReference type="GO" id="GO:0030267">
    <property type="term" value="F:glyoxylate reductase (NADPH) activity"/>
    <property type="evidence" value="ECO:0007669"/>
    <property type="project" value="TreeGrafter"/>
</dbReference>